<feature type="compositionally biased region" description="Low complexity" evidence="1">
    <location>
        <begin position="154"/>
        <end position="171"/>
    </location>
</feature>
<organism evidence="2 3">
    <name type="scientific">Mucuna pruriens</name>
    <name type="common">Velvet bean</name>
    <name type="synonym">Dolichos pruriens</name>
    <dbReference type="NCBI Taxonomy" id="157652"/>
    <lineage>
        <taxon>Eukaryota</taxon>
        <taxon>Viridiplantae</taxon>
        <taxon>Streptophyta</taxon>
        <taxon>Embryophyta</taxon>
        <taxon>Tracheophyta</taxon>
        <taxon>Spermatophyta</taxon>
        <taxon>Magnoliopsida</taxon>
        <taxon>eudicotyledons</taxon>
        <taxon>Gunneridae</taxon>
        <taxon>Pentapetalae</taxon>
        <taxon>rosids</taxon>
        <taxon>fabids</taxon>
        <taxon>Fabales</taxon>
        <taxon>Fabaceae</taxon>
        <taxon>Papilionoideae</taxon>
        <taxon>50 kb inversion clade</taxon>
        <taxon>NPAAA clade</taxon>
        <taxon>indigoferoid/millettioid clade</taxon>
        <taxon>Phaseoleae</taxon>
        <taxon>Mucuna</taxon>
    </lineage>
</organism>
<reference evidence="2" key="1">
    <citation type="submission" date="2018-05" db="EMBL/GenBank/DDBJ databases">
        <title>Draft genome of Mucuna pruriens seed.</title>
        <authorList>
            <person name="Nnadi N.E."/>
            <person name="Vos R."/>
            <person name="Hasami M.H."/>
            <person name="Devisetty U.K."/>
            <person name="Aguiy J.C."/>
        </authorList>
    </citation>
    <scope>NUCLEOTIDE SEQUENCE [LARGE SCALE GENOMIC DNA]</scope>
    <source>
        <strain evidence="2">JCA_2017</strain>
    </source>
</reference>
<dbReference type="InterPro" id="IPR036397">
    <property type="entry name" value="RNaseH_sf"/>
</dbReference>
<name>A0A371GP85_MUCPR</name>
<accession>A0A371GP85</accession>
<dbReference type="OrthoDB" id="1433105at2759"/>
<dbReference type="SUPFAM" id="SSF53098">
    <property type="entry name" value="Ribonuclease H-like"/>
    <property type="match status" value="1"/>
</dbReference>
<dbReference type="InterPro" id="IPR052160">
    <property type="entry name" value="Gypsy_RT_Integrase-like"/>
</dbReference>
<feature type="non-terminal residue" evidence="2">
    <location>
        <position position="1"/>
    </location>
</feature>
<evidence type="ECO:0000313" key="2">
    <source>
        <dbReference type="EMBL" id="RDX92377.1"/>
    </source>
</evidence>
<dbReference type="AlphaFoldDB" id="A0A371GP85"/>
<dbReference type="PANTHER" id="PTHR47266">
    <property type="entry name" value="ENDONUCLEASE-RELATED"/>
    <property type="match status" value="1"/>
</dbReference>
<dbReference type="GO" id="GO:0003676">
    <property type="term" value="F:nucleic acid binding"/>
    <property type="evidence" value="ECO:0007669"/>
    <property type="project" value="InterPro"/>
</dbReference>
<keyword evidence="3" id="KW-1185">Reference proteome</keyword>
<evidence type="ECO:0008006" key="4">
    <source>
        <dbReference type="Google" id="ProtNLM"/>
    </source>
</evidence>
<sequence>MLILQEFNTKIKDKKGVENSVADHLSQIERESDPMLIRDEFPDEQLLHINTSTPWFAHLSIDFIRPFPVSNGYSYILLIIDYVSRWVKAIATKTNDAKVVEGEAKQWTSRPINKSLGPREVVSPDRLIPRLADSTSKQPKGAKWPNQAEQSKYNATSVVSNSTATSLLEEA</sequence>
<comment type="caution">
    <text evidence="2">The sequence shown here is derived from an EMBL/GenBank/DDBJ whole genome shotgun (WGS) entry which is preliminary data.</text>
</comment>
<dbReference type="Gene3D" id="3.30.420.10">
    <property type="entry name" value="Ribonuclease H-like superfamily/Ribonuclease H"/>
    <property type="match status" value="1"/>
</dbReference>
<dbReference type="InterPro" id="IPR012337">
    <property type="entry name" value="RNaseH-like_sf"/>
</dbReference>
<evidence type="ECO:0000256" key="1">
    <source>
        <dbReference type="SAM" id="MobiDB-lite"/>
    </source>
</evidence>
<evidence type="ECO:0000313" key="3">
    <source>
        <dbReference type="Proteomes" id="UP000257109"/>
    </source>
</evidence>
<protein>
    <recommendedName>
        <fullName evidence="4">Integrase catalytic domain-containing protein</fullName>
    </recommendedName>
</protein>
<gene>
    <name evidence="2" type="ORF">CR513_25505</name>
</gene>
<dbReference type="EMBL" id="QJKJ01004878">
    <property type="protein sequence ID" value="RDX92377.1"/>
    <property type="molecule type" value="Genomic_DNA"/>
</dbReference>
<dbReference type="Proteomes" id="UP000257109">
    <property type="component" value="Unassembled WGS sequence"/>
</dbReference>
<proteinExistence type="predicted"/>
<feature type="region of interest" description="Disordered" evidence="1">
    <location>
        <begin position="130"/>
        <end position="171"/>
    </location>
</feature>